<feature type="transmembrane region" description="Helical" evidence="12">
    <location>
        <begin position="393"/>
        <end position="425"/>
    </location>
</feature>
<evidence type="ECO:0000313" key="16">
    <source>
        <dbReference type="EMBL" id="TGB03740.1"/>
    </source>
</evidence>
<dbReference type="InterPro" id="IPR050558">
    <property type="entry name" value="PTS_Sugar-Specific_Components"/>
</dbReference>
<feature type="domain" description="PTS EIIA type-1" evidence="13">
    <location>
        <begin position="509"/>
        <end position="613"/>
    </location>
</feature>
<dbReference type="FunFam" id="2.70.70.10:FF:000001">
    <property type="entry name" value="PTS system glucose-specific IIA component"/>
    <property type="match status" value="1"/>
</dbReference>
<dbReference type="CDD" id="cd00212">
    <property type="entry name" value="PTS_IIB_glc"/>
    <property type="match status" value="1"/>
</dbReference>
<feature type="transmembrane region" description="Helical" evidence="12">
    <location>
        <begin position="207"/>
        <end position="235"/>
    </location>
</feature>
<evidence type="ECO:0000256" key="1">
    <source>
        <dbReference type="ARBA" id="ARBA00004651"/>
    </source>
</evidence>
<dbReference type="InterPro" id="IPR011297">
    <property type="entry name" value="PTS_IIABC_b_glu"/>
</dbReference>
<feature type="domain" description="PTS EIIB type-1" evidence="14">
    <location>
        <begin position="4"/>
        <end position="86"/>
    </location>
</feature>
<dbReference type="PROSITE" id="PS51103">
    <property type="entry name" value="PTS_EIIC_TYPE_1"/>
    <property type="match status" value="1"/>
</dbReference>
<dbReference type="Gene3D" id="2.70.70.10">
    <property type="entry name" value="Glucose Permease (Domain IIA)"/>
    <property type="match status" value="1"/>
</dbReference>
<reference evidence="16 17" key="1">
    <citation type="journal article" date="2003" name="Int. J. Syst. Evol. Microbiol.">
        <title>Halobacillus salinus sp. nov., isolated from a salt lake on the coast of the East Sea in Korea.</title>
        <authorList>
            <person name="Yoon J.H."/>
            <person name="Kang K.H."/>
            <person name="Park Y.H."/>
        </authorList>
    </citation>
    <scope>NUCLEOTIDE SEQUENCE [LARGE SCALE GENOMIC DNA]</scope>
    <source>
        <strain evidence="16 17">HSL-3</strain>
    </source>
</reference>
<dbReference type="InterPro" id="IPR013013">
    <property type="entry name" value="PTS_EIIC_1"/>
</dbReference>
<dbReference type="Pfam" id="PF00358">
    <property type="entry name" value="PTS_EIIA_1"/>
    <property type="match status" value="1"/>
</dbReference>
<dbReference type="GO" id="GO:0009401">
    <property type="term" value="P:phosphoenolpyruvate-dependent sugar phosphotransferase system"/>
    <property type="evidence" value="ECO:0007669"/>
    <property type="project" value="UniProtKB-KW"/>
</dbReference>
<dbReference type="PROSITE" id="PS00371">
    <property type="entry name" value="PTS_EIIA_TYPE_1_HIS"/>
    <property type="match status" value="1"/>
</dbReference>
<dbReference type="InterPro" id="IPR011055">
    <property type="entry name" value="Dup_hybrid_motif"/>
</dbReference>
<dbReference type="GO" id="GO:0016301">
    <property type="term" value="F:kinase activity"/>
    <property type="evidence" value="ECO:0007669"/>
    <property type="project" value="UniProtKB-KW"/>
</dbReference>
<keyword evidence="4" id="KW-0762">Sugar transport</keyword>
<comment type="caution">
    <text evidence="16">The sequence shown here is derived from an EMBL/GenBank/DDBJ whole genome shotgun (WGS) entry which is preliminary data.</text>
</comment>
<accession>A0A4Z0H0V5</accession>
<dbReference type="EMBL" id="SRJC01000001">
    <property type="protein sequence ID" value="TGB03740.1"/>
    <property type="molecule type" value="Genomic_DNA"/>
</dbReference>
<dbReference type="Proteomes" id="UP000297982">
    <property type="component" value="Unassembled WGS sequence"/>
</dbReference>
<dbReference type="Gene3D" id="3.30.1360.60">
    <property type="entry name" value="Glucose permease domain IIB"/>
    <property type="match status" value="1"/>
</dbReference>
<dbReference type="AlphaFoldDB" id="A0A4Z0H0V5"/>
<feature type="transmembrane region" description="Helical" evidence="12">
    <location>
        <begin position="101"/>
        <end position="122"/>
    </location>
</feature>
<evidence type="ECO:0000256" key="2">
    <source>
        <dbReference type="ARBA" id="ARBA00022448"/>
    </source>
</evidence>
<evidence type="ECO:0000256" key="12">
    <source>
        <dbReference type="SAM" id="Phobius"/>
    </source>
</evidence>
<evidence type="ECO:0000313" key="17">
    <source>
        <dbReference type="Proteomes" id="UP000297982"/>
    </source>
</evidence>
<feature type="transmembrane region" description="Helical" evidence="12">
    <location>
        <begin position="310"/>
        <end position="329"/>
    </location>
</feature>
<feature type="transmembrane region" description="Helical" evidence="12">
    <location>
        <begin position="335"/>
        <end position="355"/>
    </location>
</feature>
<dbReference type="InterPro" id="IPR001127">
    <property type="entry name" value="PTS_EIIA_1_perm"/>
</dbReference>
<dbReference type="SUPFAM" id="SSF51261">
    <property type="entry name" value="Duplicated hybrid motif"/>
    <property type="match status" value="1"/>
</dbReference>
<keyword evidence="7 12" id="KW-0812">Transmembrane</keyword>
<evidence type="ECO:0000259" key="14">
    <source>
        <dbReference type="PROSITE" id="PS51098"/>
    </source>
</evidence>
<keyword evidence="3" id="KW-1003">Cell membrane</keyword>
<evidence type="ECO:0000256" key="9">
    <source>
        <dbReference type="ARBA" id="ARBA00022989"/>
    </source>
</evidence>
<feature type="transmembrane region" description="Helical" evidence="12">
    <location>
        <begin position="437"/>
        <end position="460"/>
    </location>
</feature>
<dbReference type="PROSITE" id="PS01035">
    <property type="entry name" value="PTS_EIIB_TYPE_1_CYS"/>
    <property type="match status" value="1"/>
</dbReference>
<evidence type="ECO:0000256" key="3">
    <source>
        <dbReference type="ARBA" id="ARBA00022475"/>
    </source>
</evidence>
<evidence type="ECO:0000259" key="13">
    <source>
        <dbReference type="PROSITE" id="PS51093"/>
    </source>
</evidence>
<feature type="transmembrane region" description="Helical" evidence="12">
    <location>
        <begin position="142"/>
        <end position="162"/>
    </location>
</feature>
<dbReference type="InterPro" id="IPR018113">
    <property type="entry name" value="PTrfase_EIIB_Cys"/>
</dbReference>
<feature type="transmembrane region" description="Helical" evidence="12">
    <location>
        <begin position="255"/>
        <end position="277"/>
    </location>
</feature>
<dbReference type="RefSeq" id="WP_135326454.1">
    <property type="nucleotide sequence ID" value="NZ_SRJC01000001.1"/>
</dbReference>
<gene>
    <name evidence="16" type="ORF">E4663_01680</name>
</gene>
<comment type="subcellular location">
    <subcellularLocation>
        <location evidence="1">Cell membrane</location>
        <topology evidence="1">Multi-pass membrane protein</topology>
    </subcellularLocation>
</comment>
<keyword evidence="2" id="KW-0813">Transport</keyword>
<organism evidence="16 17">
    <name type="scientific">Halobacillus salinus</name>
    <dbReference type="NCBI Taxonomy" id="192814"/>
    <lineage>
        <taxon>Bacteria</taxon>
        <taxon>Bacillati</taxon>
        <taxon>Bacillota</taxon>
        <taxon>Bacilli</taxon>
        <taxon>Bacillales</taxon>
        <taxon>Bacillaceae</taxon>
        <taxon>Halobacillus</taxon>
    </lineage>
</organism>
<dbReference type="GO" id="GO:0015771">
    <property type="term" value="P:trehalose transport"/>
    <property type="evidence" value="ECO:0007669"/>
    <property type="project" value="TreeGrafter"/>
</dbReference>
<dbReference type="SUPFAM" id="SSF55604">
    <property type="entry name" value="Glucose permease domain IIB"/>
    <property type="match status" value="1"/>
</dbReference>
<dbReference type="GO" id="GO:0090589">
    <property type="term" value="F:protein-phosphocysteine-trehalose phosphotransferase system transporter activity"/>
    <property type="evidence" value="ECO:0007669"/>
    <property type="project" value="TreeGrafter"/>
</dbReference>
<dbReference type="PROSITE" id="PS51093">
    <property type="entry name" value="PTS_EIIA_TYPE_1"/>
    <property type="match status" value="1"/>
</dbReference>
<keyword evidence="9 12" id="KW-1133">Transmembrane helix</keyword>
<evidence type="ECO:0000256" key="8">
    <source>
        <dbReference type="ARBA" id="ARBA00022777"/>
    </source>
</evidence>
<dbReference type="FunFam" id="3.30.1360.60:FF:000001">
    <property type="entry name" value="PTS system glucose-specific IIBC component PtsG"/>
    <property type="match status" value="1"/>
</dbReference>
<evidence type="ECO:0000256" key="11">
    <source>
        <dbReference type="PROSITE-ProRule" id="PRU00421"/>
    </source>
</evidence>
<keyword evidence="5" id="KW-0808">Transferase</keyword>
<evidence type="ECO:0000259" key="15">
    <source>
        <dbReference type="PROSITE" id="PS51103"/>
    </source>
</evidence>
<dbReference type="GO" id="GO:0008982">
    <property type="term" value="F:protein-N(PI)-phosphohistidine-sugar phosphotransferase activity"/>
    <property type="evidence" value="ECO:0007669"/>
    <property type="project" value="InterPro"/>
</dbReference>
<dbReference type="Pfam" id="PF02378">
    <property type="entry name" value="PTS_EIIC"/>
    <property type="match status" value="1"/>
</dbReference>
<sequence length="636" mass="67984">MKYEQLAKDTIAHVGGKENVSSVVHCITRLRFKLKDKTKANTEALKEMDEVVTVMESGGQYQVVIGNHVPDVYQAVVEVGGFQNHSQVEETEEKGSLFNRFIDIISSIFTPVLGVLAATGMIKGFNALFLSLGLLEETSGTYQILNATGDSLFYFFPIFLGYTASKKFGGTPFIGMAIGAALVYPTLSDVTATEPLYTLFSGTLFESPIHITFLGIPIILMTYSTSVIPIILAAFFSSKVEAVMKRIIPDVVKMFLVPFCTLLIVVPLTFLIIGPIATWAGQIIGAASVGIFSLSPIIAGIFLGALWQVFVIFGLHWGLVPVAINNITVNGSDPILAMMFAASFAQTGAVLGVWLKTRKQKLKTLSIPAFISGVFGVTEPAIYGVTLPLKRPFIISCIAAGIGGAILGAFGTEGFIIGGLGIFGIPSYISPTEGLNFAFWGSIVSIVVAFILGFVLTYLFGGVNREEKKDETTERKPVDAGKTNVKVEENLVIASPLKGEVIPLEEISDGAFASGALGSGVAIEPTEGKLYAPVSGKVSALFPTNHAIGLLTDDGAELLIHIGMDTVQLNGKHFTNHVHQGDVVEQGQLLIEFDIDAIKNDGYAVTTPVVVTNQVPLELMTTNQTKLQAGDMLMQA</sequence>
<dbReference type="NCBIfam" id="TIGR00830">
    <property type="entry name" value="PTBA"/>
    <property type="match status" value="1"/>
</dbReference>
<evidence type="ECO:0000256" key="7">
    <source>
        <dbReference type="ARBA" id="ARBA00022692"/>
    </source>
</evidence>
<dbReference type="PANTHER" id="PTHR30175">
    <property type="entry name" value="PHOSPHOTRANSFERASE SYSTEM TRANSPORT PROTEIN"/>
    <property type="match status" value="1"/>
</dbReference>
<dbReference type="InterPro" id="IPR036878">
    <property type="entry name" value="Glu_permease_IIB"/>
</dbReference>
<evidence type="ECO:0000256" key="6">
    <source>
        <dbReference type="ARBA" id="ARBA00022683"/>
    </source>
</evidence>
<keyword evidence="17" id="KW-1185">Reference proteome</keyword>
<keyword evidence="10 12" id="KW-0472">Membrane</keyword>
<evidence type="ECO:0000256" key="4">
    <source>
        <dbReference type="ARBA" id="ARBA00022597"/>
    </source>
</evidence>
<dbReference type="PANTHER" id="PTHR30175:SF1">
    <property type="entry name" value="PTS SYSTEM ARBUTIN-, CELLOBIOSE-, AND SALICIN-SPECIFIC EIIBC COMPONENT-RELATED"/>
    <property type="match status" value="1"/>
</dbReference>
<proteinExistence type="predicted"/>
<feature type="transmembrane region" description="Helical" evidence="12">
    <location>
        <begin position="169"/>
        <end position="187"/>
    </location>
</feature>
<evidence type="ECO:0000256" key="5">
    <source>
        <dbReference type="ARBA" id="ARBA00022679"/>
    </source>
</evidence>
<keyword evidence="6" id="KW-0598">Phosphotransferase system</keyword>
<dbReference type="InterPro" id="IPR003352">
    <property type="entry name" value="PTS_EIIC"/>
</dbReference>
<evidence type="ECO:0000256" key="10">
    <source>
        <dbReference type="ARBA" id="ARBA00023136"/>
    </source>
</evidence>
<protein>
    <submittedName>
        <fullName evidence="16">PTS beta-glucoside transporter subunit IIABC</fullName>
    </submittedName>
</protein>
<dbReference type="PROSITE" id="PS51098">
    <property type="entry name" value="PTS_EIIB_TYPE_1"/>
    <property type="match status" value="1"/>
</dbReference>
<dbReference type="InterPro" id="IPR001996">
    <property type="entry name" value="PTS_IIB_1"/>
</dbReference>
<feature type="transmembrane region" description="Helical" evidence="12">
    <location>
        <begin position="283"/>
        <end position="303"/>
    </location>
</feature>
<keyword evidence="8" id="KW-0418">Kinase</keyword>
<feature type="active site" description="Phosphocysteine intermediate; for EIIB activity" evidence="11">
    <location>
        <position position="26"/>
    </location>
</feature>
<dbReference type="GO" id="GO:0005886">
    <property type="term" value="C:plasma membrane"/>
    <property type="evidence" value="ECO:0007669"/>
    <property type="project" value="UniProtKB-SubCell"/>
</dbReference>
<feature type="domain" description="PTS EIIC type-1" evidence="15">
    <location>
        <begin position="103"/>
        <end position="472"/>
    </location>
</feature>
<name>A0A4Z0H0V5_9BACI</name>
<dbReference type="NCBIfam" id="TIGR01995">
    <property type="entry name" value="PTS-II-ABC-beta"/>
    <property type="match status" value="1"/>
</dbReference>
<dbReference type="Pfam" id="PF00367">
    <property type="entry name" value="PTS_EIIB"/>
    <property type="match status" value="1"/>
</dbReference>